<gene>
    <name evidence="7" type="ORF">Poli38472_007885</name>
</gene>
<evidence type="ECO:0000256" key="3">
    <source>
        <dbReference type="ARBA" id="ARBA00022989"/>
    </source>
</evidence>
<accession>A0A8K1CTX3</accession>
<feature type="domain" description="ABC-2 type transporter transmembrane" evidence="6">
    <location>
        <begin position="3"/>
        <end position="199"/>
    </location>
</feature>
<dbReference type="GO" id="GO:0140359">
    <property type="term" value="F:ABC-type transporter activity"/>
    <property type="evidence" value="ECO:0007669"/>
    <property type="project" value="InterPro"/>
</dbReference>
<name>A0A8K1CTX3_PYTOL</name>
<evidence type="ECO:0000256" key="4">
    <source>
        <dbReference type="ARBA" id="ARBA00023136"/>
    </source>
</evidence>
<dbReference type="Pfam" id="PF12698">
    <property type="entry name" value="ABC2_membrane_3"/>
    <property type="match status" value="1"/>
</dbReference>
<organism evidence="7 8">
    <name type="scientific">Pythium oligandrum</name>
    <name type="common">Mycoparasitic fungus</name>
    <dbReference type="NCBI Taxonomy" id="41045"/>
    <lineage>
        <taxon>Eukaryota</taxon>
        <taxon>Sar</taxon>
        <taxon>Stramenopiles</taxon>
        <taxon>Oomycota</taxon>
        <taxon>Peronosporomycetes</taxon>
        <taxon>Pythiales</taxon>
        <taxon>Pythiaceae</taxon>
        <taxon>Pythium</taxon>
    </lineage>
</organism>
<dbReference type="GO" id="GO:0005319">
    <property type="term" value="F:lipid transporter activity"/>
    <property type="evidence" value="ECO:0007669"/>
    <property type="project" value="TreeGrafter"/>
</dbReference>
<keyword evidence="3 5" id="KW-1133">Transmembrane helix</keyword>
<dbReference type="InterPro" id="IPR013525">
    <property type="entry name" value="ABC2_TM"/>
</dbReference>
<feature type="transmembrane region" description="Helical" evidence="5">
    <location>
        <begin position="152"/>
        <end position="177"/>
    </location>
</feature>
<keyword evidence="2 5" id="KW-0812">Transmembrane</keyword>
<feature type="transmembrane region" description="Helical" evidence="5">
    <location>
        <begin position="56"/>
        <end position="85"/>
    </location>
</feature>
<keyword evidence="4 5" id="KW-0472">Membrane</keyword>
<feature type="transmembrane region" description="Helical" evidence="5">
    <location>
        <begin position="121"/>
        <end position="140"/>
    </location>
</feature>
<evidence type="ECO:0000256" key="5">
    <source>
        <dbReference type="SAM" id="Phobius"/>
    </source>
</evidence>
<comment type="caution">
    <text evidence="7">The sequence shown here is derived from an EMBL/GenBank/DDBJ whole genome shotgun (WGS) entry which is preliminary data.</text>
</comment>
<protein>
    <recommendedName>
        <fullName evidence="6">ABC-2 type transporter transmembrane domain-containing protein</fullName>
    </recommendedName>
</protein>
<evidence type="ECO:0000313" key="7">
    <source>
        <dbReference type="EMBL" id="TMW68213.1"/>
    </source>
</evidence>
<dbReference type="InterPro" id="IPR026082">
    <property type="entry name" value="ABCA"/>
</dbReference>
<dbReference type="EMBL" id="SPLM01000003">
    <property type="protein sequence ID" value="TMW68213.1"/>
    <property type="molecule type" value="Genomic_DNA"/>
</dbReference>
<proteinExistence type="predicted"/>
<dbReference type="PANTHER" id="PTHR19229">
    <property type="entry name" value="ATP-BINDING CASSETTE TRANSPORTER SUBFAMILY A ABCA"/>
    <property type="match status" value="1"/>
</dbReference>
<evidence type="ECO:0000256" key="2">
    <source>
        <dbReference type="ARBA" id="ARBA00022692"/>
    </source>
</evidence>
<comment type="subcellular location">
    <subcellularLocation>
        <location evidence="1">Membrane</location>
        <topology evidence="1">Multi-pass membrane protein</topology>
    </subcellularLocation>
</comment>
<dbReference type="OrthoDB" id="10255969at2759"/>
<keyword evidence="8" id="KW-1185">Reference proteome</keyword>
<dbReference type="Proteomes" id="UP000794436">
    <property type="component" value="Unassembled WGS sequence"/>
</dbReference>
<dbReference type="GO" id="GO:0016020">
    <property type="term" value="C:membrane"/>
    <property type="evidence" value="ECO:0007669"/>
    <property type="project" value="UniProtKB-SubCell"/>
</dbReference>
<evidence type="ECO:0000259" key="6">
    <source>
        <dbReference type="Pfam" id="PF12698"/>
    </source>
</evidence>
<sequence>MLVNTTALHGSVIFKALMDQALYRLMVSNGDTSVTSKLNLTVNSHPLPLTASSKSVFGSVMSFSACIFIMIAFAFNPASIVVFLVKEKQREHNSKHQQLVSGVSLPGFWLSNYIWDMMMYVILFLAAIIMIKAFDISALAGNDCTVCTAATYPAVVLLFILFGFAIAPFTYVMSYFIREAASAQTYTIMPTSFLALCSWSFRSSWMLSVREAKT</sequence>
<dbReference type="AlphaFoldDB" id="A0A8K1CTX3"/>
<evidence type="ECO:0000313" key="8">
    <source>
        <dbReference type="Proteomes" id="UP000794436"/>
    </source>
</evidence>
<dbReference type="PANTHER" id="PTHR19229:SF250">
    <property type="entry name" value="ABC TRANSPORTER DOMAIN-CONTAINING PROTEIN-RELATED"/>
    <property type="match status" value="1"/>
</dbReference>
<reference evidence="7" key="1">
    <citation type="submission" date="2019-03" db="EMBL/GenBank/DDBJ databases">
        <title>Long read genome sequence of the mycoparasitic Pythium oligandrum ATCC 38472 isolated from sugarbeet rhizosphere.</title>
        <authorList>
            <person name="Gaulin E."/>
        </authorList>
    </citation>
    <scope>NUCLEOTIDE SEQUENCE</scope>
    <source>
        <strain evidence="7">ATCC 38472_TT</strain>
    </source>
</reference>
<evidence type="ECO:0000256" key="1">
    <source>
        <dbReference type="ARBA" id="ARBA00004141"/>
    </source>
</evidence>